<evidence type="ECO:0000313" key="3">
    <source>
        <dbReference type="Proteomes" id="UP001458880"/>
    </source>
</evidence>
<evidence type="ECO:0000313" key="2">
    <source>
        <dbReference type="EMBL" id="KAK9744450.1"/>
    </source>
</evidence>
<keyword evidence="3" id="KW-1185">Reference proteome</keyword>
<dbReference type="Proteomes" id="UP001458880">
    <property type="component" value="Unassembled WGS sequence"/>
</dbReference>
<accession>A0AAW1MEP8</accession>
<dbReference type="AlphaFoldDB" id="A0AAW1MEP8"/>
<protein>
    <submittedName>
        <fullName evidence="2">Uncharacterized protein</fullName>
    </submittedName>
</protein>
<sequence>MSYEEEQARLQRLIGGIDPYVAEYDDDDDDEEVDYIETFDDNTDTEQELEDEIKAGPSTEARQFHDNTDTEQELEDEIKEQELEDEIKAGPSTEARQFQGPLFLGRDQKPKRKKHIPPRNVRARAENIIKILPGVKGQARILKSEIDTSKPRREFLENLSFSLVRMRIKLNTHS</sequence>
<feature type="region of interest" description="Disordered" evidence="1">
    <location>
        <begin position="40"/>
        <end position="118"/>
    </location>
</feature>
<feature type="compositionally biased region" description="Acidic residues" evidence="1">
    <location>
        <begin position="40"/>
        <end position="51"/>
    </location>
</feature>
<dbReference type="EMBL" id="JASPKY010000058">
    <property type="protein sequence ID" value="KAK9744450.1"/>
    <property type="molecule type" value="Genomic_DNA"/>
</dbReference>
<comment type="caution">
    <text evidence="2">The sequence shown here is derived from an EMBL/GenBank/DDBJ whole genome shotgun (WGS) entry which is preliminary data.</text>
</comment>
<organism evidence="2 3">
    <name type="scientific">Popillia japonica</name>
    <name type="common">Japanese beetle</name>
    <dbReference type="NCBI Taxonomy" id="7064"/>
    <lineage>
        <taxon>Eukaryota</taxon>
        <taxon>Metazoa</taxon>
        <taxon>Ecdysozoa</taxon>
        <taxon>Arthropoda</taxon>
        <taxon>Hexapoda</taxon>
        <taxon>Insecta</taxon>
        <taxon>Pterygota</taxon>
        <taxon>Neoptera</taxon>
        <taxon>Endopterygota</taxon>
        <taxon>Coleoptera</taxon>
        <taxon>Polyphaga</taxon>
        <taxon>Scarabaeiformia</taxon>
        <taxon>Scarabaeidae</taxon>
        <taxon>Rutelinae</taxon>
        <taxon>Popillia</taxon>
    </lineage>
</organism>
<evidence type="ECO:0000256" key="1">
    <source>
        <dbReference type="SAM" id="MobiDB-lite"/>
    </source>
</evidence>
<name>A0AAW1MEP8_POPJA</name>
<gene>
    <name evidence="2" type="ORF">QE152_g7800</name>
</gene>
<reference evidence="2 3" key="1">
    <citation type="journal article" date="2024" name="BMC Genomics">
        <title>De novo assembly and annotation of Popillia japonica's genome with initial clues to its potential as an invasive pest.</title>
        <authorList>
            <person name="Cucini C."/>
            <person name="Boschi S."/>
            <person name="Funari R."/>
            <person name="Cardaioli E."/>
            <person name="Iannotti N."/>
            <person name="Marturano G."/>
            <person name="Paoli F."/>
            <person name="Bruttini M."/>
            <person name="Carapelli A."/>
            <person name="Frati F."/>
            <person name="Nardi F."/>
        </authorList>
    </citation>
    <scope>NUCLEOTIDE SEQUENCE [LARGE SCALE GENOMIC DNA]</scope>
    <source>
        <strain evidence="2">DMR45628</strain>
    </source>
</reference>
<proteinExistence type="predicted"/>
<feature type="compositionally biased region" description="Acidic residues" evidence="1">
    <location>
        <begin position="69"/>
        <end position="85"/>
    </location>
</feature>